<dbReference type="PANTHER" id="PTHR42840">
    <property type="entry name" value="NAD(P)-BINDING ROSSMANN-FOLD SUPERFAMILY PROTEIN-RELATED"/>
    <property type="match status" value="1"/>
</dbReference>
<dbReference type="Pfam" id="PF01408">
    <property type="entry name" value="GFO_IDH_MocA"/>
    <property type="match status" value="1"/>
</dbReference>
<proteinExistence type="inferred from homology"/>
<sequence length="341" mass="37463">MAEKKDSIRIGVIGTGRIGYVHAKNLVQRVQGVEVVCVADPYVDRATEWLDELGITERYTDPAKVLNHDKVDAVYICSSTDTHADFLVDAAKAGKHIFCEKPIDLDVEKVKNALEVAKNAGVTLQIGFNRRFDHNFAAVKQAILDNKVGDLHMIKVTSRDPEPPPAEYVKVSGGIFLDMMIHDLDMVRFLSGSEVKAVSAAGAVLVDPEIGKAGDIDTAVVTLWLENGAIAVIDISRKAVYGYDQRVEVFGSAGMARTENDLPATIEITGVEGSRKEKPLWFFLERYNESFLIESEAFVKALREGTTPPVVGIDGLEPMYLAMAAKKSLEEKRVVEISEVR</sequence>
<comment type="similarity">
    <text evidence="1">Belongs to the Gfo/Idh/MocA family.</text>
</comment>
<dbReference type="SUPFAM" id="SSF51735">
    <property type="entry name" value="NAD(P)-binding Rossmann-fold domains"/>
    <property type="match status" value="1"/>
</dbReference>
<dbReference type="STRING" id="159291.SAMN05920897_10613"/>
<organism evidence="5 6">
    <name type="scientific">Alkalispirochaeta americana</name>
    <dbReference type="NCBI Taxonomy" id="159291"/>
    <lineage>
        <taxon>Bacteria</taxon>
        <taxon>Pseudomonadati</taxon>
        <taxon>Spirochaetota</taxon>
        <taxon>Spirochaetia</taxon>
        <taxon>Spirochaetales</taxon>
        <taxon>Spirochaetaceae</taxon>
        <taxon>Alkalispirochaeta</taxon>
    </lineage>
</organism>
<dbReference type="EMBL" id="FTMS01000006">
    <property type="protein sequence ID" value="SIQ25449.1"/>
    <property type="molecule type" value="Genomic_DNA"/>
</dbReference>
<dbReference type="InterPro" id="IPR055170">
    <property type="entry name" value="GFO_IDH_MocA-like_dom"/>
</dbReference>
<feature type="domain" description="Gfo/Idh/MocA-like oxidoreductase N-terminal" evidence="3">
    <location>
        <begin position="8"/>
        <end position="128"/>
    </location>
</feature>
<dbReference type="PANTHER" id="PTHR42840:SF3">
    <property type="entry name" value="BINDING ROSSMANN FOLD OXIDOREDUCTASE, PUTATIVE (AFU_ORTHOLOGUE AFUA_2G10240)-RELATED"/>
    <property type="match status" value="1"/>
</dbReference>
<name>A0A1N6R9D5_9SPIO</name>
<dbReference type="GO" id="GO:0000166">
    <property type="term" value="F:nucleotide binding"/>
    <property type="evidence" value="ECO:0007669"/>
    <property type="project" value="InterPro"/>
</dbReference>
<dbReference type="OrthoDB" id="9815825at2"/>
<dbReference type="InterPro" id="IPR036291">
    <property type="entry name" value="NAD(P)-bd_dom_sf"/>
</dbReference>
<dbReference type="Pfam" id="PF22725">
    <property type="entry name" value="GFO_IDH_MocA_C3"/>
    <property type="match status" value="1"/>
</dbReference>
<feature type="domain" description="GFO/IDH/MocA-like oxidoreductase" evidence="4">
    <location>
        <begin position="136"/>
        <end position="256"/>
    </location>
</feature>
<dbReference type="RefSeq" id="WP_076488305.1">
    <property type="nucleotide sequence ID" value="NZ_FTMS01000006.1"/>
</dbReference>
<evidence type="ECO:0000259" key="4">
    <source>
        <dbReference type="Pfam" id="PF22725"/>
    </source>
</evidence>
<keyword evidence="2" id="KW-0560">Oxidoreductase</keyword>
<dbReference type="AlphaFoldDB" id="A0A1N6R9D5"/>
<dbReference type="SUPFAM" id="SSF55347">
    <property type="entry name" value="Glyceraldehyde-3-phosphate dehydrogenase-like, C-terminal domain"/>
    <property type="match status" value="1"/>
</dbReference>
<dbReference type="InterPro" id="IPR030827">
    <property type="entry name" value="Myo_inos_IolG"/>
</dbReference>
<dbReference type="Gene3D" id="3.30.360.10">
    <property type="entry name" value="Dihydrodipicolinate Reductase, domain 2"/>
    <property type="match status" value="1"/>
</dbReference>
<dbReference type="FunFam" id="3.30.360.10:FF:000023">
    <property type="entry name" value="Inositol 2-dehydrogenase"/>
    <property type="match status" value="1"/>
</dbReference>
<evidence type="ECO:0000313" key="6">
    <source>
        <dbReference type="Proteomes" id="UP000186400"/>
    </source>
</evidence>
<dbReference type="InterPro" id="IPR000683">
    <property type="entry name" value="Gfo/Idh/MocA-like_OxRdtase_N"/>
</dbReference>
<evidence type="ECO:0000256" key="2">
    <source>
        <dbReference type="ARBA" id="ARBA00023002"/>
    </source>
</evidence>
<keyword evidence="6" id="KW-1185">Reference proteome</keyword>
<protein>
    <submittedName>
        <fullName evidence="5">Myo-inositol 2-dehydrogenase</fullName>
    </submittedName>
</protein>
<dbReference type="NCBIfam" id="TIGR04380">
    <property type="entry name" value="myo_inos_iolG"/>
    <property type="match status" value="1"/>
</dbReference>
<evidence type="ECO:0000313" key="5">
    <source>
        <dbReference type="EMBL" id="SIQ25449.1"/>
    </source>
</evidence>
<dbReference type="GO" id="GO:0016491">
    <property type="term" value="F:oxidoreductase activity"/>
    <property type="evidence" value="ECO:0007669"/>
    <property type="project" value="UniProtKB-KW"/>
</dbReference>
<accession>A0A1N6R9D5</accession>
<dbReference type="Proteomes" id="UP000186400">
    <property type="component" value="Unassembled WGS sequence"/>
</dbReference>
<dbReference type="Gene3D" id="3.40.50.720">
    <property type="entry name" value="NAD(P)-binding Rossmann-like Domain"/>
    <property type="match status" value="1"/>
</dbReference>
<reference evidence="5 6" key="1">
    <citation type="submission" date="2017-01" db="EMBL/GenBank/DDBJ databases">
        <authorList>
            <person name="Mah S.A."/>
            <person name="Swanson W.J."/>
            <person name="Moy G.W."/>
            <person name="Vacquier V.D."/>
        </authorList>
    </citation>
    <scope>NUCLEOTIDE SEQUENCE [LARGE SCALE GENOMIC DNA]</scope>
    <source>
        <strain evidence="5 6">ASpG1</strain>
    </source>
</reference>
<evidence type="ECO:0000256" key="1">
    <source>
        <dbReference type="ARBA" id="ARBA00010928"/>
    </source>
</evidence>
<gene>
    <name evidence="5" type="ORF">SAMN05920897_10613</name>
</gene>
<evidence type="ECO:0000259" key="3">
    <source>
        <dbReference type="Pfam" id="PF01408"/>
    </source>
</evidence>